<gene>
    <name evidence="1" type="ORF">ACFS6I_12720</name>
</gene>
<protein>
    <submittedName>
        <fullName evidence="1">Uncharacterized protein</fullName>
    </submittedName>
</protein>
<proteinExistence type="predicted"/>
<dbReference type="EMBL" id="JBHUPE010000005">
    <property type="protein sequence ID" value="MFD2904796.1"/>
    <property type="molecule type" value="Genomic_DNA"/>
</dbReference>
<keyword evidence="2" id="KW-1185">Reference proteome</keyword>
<organism evidence="1 2">
    <name type="scientific">Sphingobacterium anhuiense</name>
    <dbReference type="NCBI Taxonomy" id="493780"/>
    <lineage>
        <taxon>Bacteria</taxon>
        <taxon>Pseudomonadati</taxon>
        <taxon>Bacteroidota</taxon>
        <taxon>Sphingobacteriia</taxon>
        <taxon>Sphingobacteriales</taxon>
        <taxon>Sphingobacteriaceae</taxon>
        <taxon>Sphingobacterium</taxon>
    </lineage>
</organism>
<dbReference type="RefSeq" id="WP_259194763.1">
    <property type="nucleotide sequence ID" value="NZ_JBHUPE010000005.1"/>
</dbReference>
<sequence length="43" mass="4900">MKSIRIITMPLGFTILEISNSTREIFNSHMPAVFYNVNSISIL</sequence>
<evidence type="ECO:0000313" key="2">
    <source>
        <dbReference type="Proteomes" id="UP001597509"/>
    </source>
</evidence>
<name>A0ABW5YX36_9SPHI</name>
<comment type="caution">
    <text evidence="1">The sequence shown here is derived from an EMBL/GenBank/DDBJ whole genome shotgun (WGS) entry which is preliminary data.</text>
</comment>
<reference evidence="2" key="1">
    <citation type="journal article" date="2019" name="Int. J. Syst. Evol. Microbiol.">
        <title>The Global Catalogue of Microorganisms (GCM) 10K type strain sequencing project: providing services to taxonomists for standard genome sequencing and annotation.</title>
        <authorList>
            <consortium name="The Broad Institute Genomics Platform"/>
            <consortium name="The Broad Institute Genome Sequencing Center for Infectious Disease"/>
            <person name="Wu L."/>
            <person name="Ma J."/>
        </authorList>
    </citation>
    <scope>NUCLEOTIDE SEQUENCE [LARGE SCALE GENOMIC DNA]</scope>
    <source>
        <strain evidence="2">KCTC 22209</strain>
    </source>
</reference>
<accession>A0ABW5YX36</accession>
<dbReference type="Proteomes" id="UP001597509">
    <property type="component" value="Unassembled WGS sequence"/>
</dbReference>
<evidence type="ECO:0000313" key="1">
    <source>
        <dbReference type="EMBL" id="MFD2904796.1"/>
    </source>
</evidence>